<dbReference type="NCBIfam" id="TIGR00728">
    <property type="entry name" value="OPT_sfam"/>
    <property type="match status" value="1"/>
</dbReference>
<dbReference type="Pfam" id="PF03169">
    <property type="entry name" value="OPT"/>
    <property type="match status" value="1"/>
</dbReference>
<evidence type="ECO:0000313" key="9">
    <source>
        <dbReference type="EMBL" id="KAF2178200.1"/>
    </source>
</evidence>
<dbReference type="InterPro" id="IPR004813">
    <property type="entry name" value="OPT"/>
</dbReference>
<dbReference type="OrthoDB" id="627262at2759"/>
<reference evidence="9" key="1">
    <citation type="journal article" date="2020" name="Stud. Mycol.">
        <title>101 Dothideomycetes genomes: a test case for predicting lifestyles and emergence of pathogens.</title>
        <authorList>
            <person name="Haridas S."/>
            <person name="Albert R."/>
            <person name="Binder M."/>
            <person name="Bloem J."/>
            <person name="Labutti K."/>
            <person name="Salamov A."/>
            <person name="Andreopoulos B."/>
            <person name="Baker S."/>
            <person name="Barry K."/>
            <person name="Bills G."/>
            <person name="Bluhm B."/>
            <person name="Cannon C."/>
            <person name="Castanera R."/>
            <person name="Culley D."/>
            <person name="Daum C."/>
            <person name="Ezra D."/>
            <person name="Gonzalez J."/>
            <person name="Henrissat B."/>
            <person name="Kuo A."/>
            <person name="Liang C."/>
            <person name="Lipzen A."/>
            <person name="Lutzoni F."/>
            <person name="Magnuson J."/>
            <person name="Mondo S."/>
            <person name="Nolan M."/>
            <person name="Ohm R."/>
            <person name="Pangilinan J."/>
            <person name="Park H.-J."/>
            <person name="Ramirez L."/>
            <person name="Alfaro M."/>
            <person name="Sun H."/>
            <person name="Tritt A."/>
            <person name="Yoshinaga Y."/>
            <person name="Zwiers L.-H."/>
            <person name="Turgeon B."/>
            <person name="Goodwin S."/>
            <person name="Spatafora J."/>
            <person name="Crous P."/>
            <person name="Grigoriev I."/>
        </authorList>
    </citation>
    <scope>NUCLEOTIDE SEQUENCE</scope>
    <source>
        <strain evidence="9">CBS 207.26</strain>
    </source>
</reference>
<dbReference type="GO" id="GO:0035673">
    <property type="term" value="F:oligopeptide transmembrane transporter activity"/>
    <property type="evidence" value="ECO:0007669"/>
    <property type="project" value="InterPro"/>
</dbReference>
<keyword evidence="6 8" id="KW-0472">Membrane</keyword>
<evidence type="ECO:0000256" key="5">
    <source>
        <dbReference type="ARBA" id="ARBA00022989"/>
    </source>
</evidence>
<comment type="similarity">
    <text evidence="2">Belongs to the oligopeptide OPT transporter family.</text>
</comment>
<feature type="compositionally biased region" description="Acidic residues" evidence="7">
    <location>
        <begin position="249"/>
        <end position="258"/>
    </location>
</feature>
<feature type="region of interest" description="Disordered" evidence="7">
    <location>
        <begin position="1"/>
        <end position="46"/>
    </location>
</feature>
<feature type="transmembrane region" description="Helical" evidence="8">
    <location>
        <begin position="609"/>
        <end position="629"/>
    </location>
</feature>
<evidence type="ECO:0000256" key="2">
    <source>
        <dbReference type="ARBA" id="ARBA00008807"/>
    </source>
</evidence>
<feature type="transmembrane region" description="Helical" evidence="8">
    <location>
        <begin position="54"/>
        <end position="76"/>
    </location>
</feature>
<dbReference type="EMBL" id="ML994676">
    <property type="protein sequence ID" value="KAF2178200.1"/>
    <property type="molecule type" value="Genomic_DNA"/>
</dbReference>
<feature type="transmembrane region" description="Helical" evidence="8">
    <location>
        <begin position="156"/>
        <end position="177"/>
    </location>
</feature>
<dbReference type="PANTHER" id="PTHR31645:SF0">
    <property type="entry name" value="OLIGOPEPTIDE TRANSPORTER YGL114W-RELATED"/>
    <property type="match status" value="1"/>
</dbReference>
<evidence type="ECO:0000256" key="4">
    <source>
        <dbReference type="ARBA" id="ARBA00022692"/>
    </source>
</evidence>
<protein>
    <submittedName>
        <fullName evidence="9">Oligopeptide transporter-like protein</fullName>
    </submittedName>
</protein>
<dbReference type="InterPro" id="IPR045035">
    <property type="entry name" value="YSL-like"/>
</dbReference>
<evidence type="ECO:0000256" key="1">
    <source>
        <dbReference type="ARBA" id="ARBA00004141"/>
    </source>
</evidence>
<dbReference type="AlphaFoldDB" id="A0A6A6DJV4"/>
<feature type="transmembrane region" description="Helical" evidence="8">
    <location>
        <begin position="272"/>
        <end position="290"/>
    </location>
</feature>
<sequence length="745" mass="80792">MAPDRGESPSHAMTDNERNHELHDVDEAPISRTISQRSDARRHLTERAAQPQNFTVRGVLVGLAIGIVICFSNMYFGLQTGWVSGMAMPSALIGFAYFKTVSRLIQLPFTPVENVLVQSVAGSVGTMPLGCGFVGVIPALNYLLKPEENGPLDITLWRLVIWSVGICFFGVVFAVPLRREVIIREKLKFPSGTATALMIRVLHGDEKSRSIALPRRSNSVDPAEEEQQRLLQSTHSDHSDEEHPPRSSDDEDQEASEQEVDHDGDWKARIRLLTIAFAGSALYTIVSYFMPQLHDIPILGLSLANNWLWTLNPSPAYVGQGIIMGPATTLHMLLGAIVGWGILSPLAKHKGWSPGPVSDWTNGSKGWIVWISLAIMLADSLVSLGWLVLRPLIVYGRMYLPTIRKMIREHTWKEILTLNISTQGSYSQLSDGSTTNPIAAIKHHLASEGEPDAPPEHLISTRTTVIGLALSLILCIITVHISFPSLIPLRLTILALVLALLLSIMGVRALGETDLNPVSGISKLTQLVFALVTPTTGPGAKNSVIINLLAGAISESAALQAGDLMQDLKCGHLLGAAPNAQFWGQMIGSAVGAVISAVVYKLYTHVYKIPGGLFEVPTGYVWIFTARLVTGKGLPPKVAEWASGAAVIFAVGTALRVWGNARKQRGLTGWWVDWVPGGIAVAVGMYNTPSFTLARTVGGVISLWWRKYRGKAETPIIVLASGLILGEGLFSIVNLLLTSMEVPHL</sequence>
<feature type="compositionally biased region" description="Basic and acidic residues" evidence="7">
    <location>
        <begin position="1"/>
        <end position="26"/>
    </location>
</feature>
<dbReference type="Proteomes" id="UP000800200">
    <property type="component" value="Unassembled WGS sequence"/>
</dbReference>
<accession>A0A6A6DJV4</accession>
<feature type="transmembrane region" description="Helical" evidence="8">
    <location>
        <begin position="489"/>
        <end position="510"/>
    </location>
</feature>
<feature type="transmembrane region" description="Helical" evidence="8">
    <location>
        <begin position="716"/>
        <end position="737"/>
    </location>
</feature>
<keyword evidence="3" id="KW-0813">Transport</keyword>
<comment type="subcellular location">
    <subcellularLocation>
        <location evidence="1">Membrane</location>
        <topology evidence="1">Multi-pass membrane protein</topology>
    </subcellularLocation>
</comment>
<proteinExistence type="inferred from homology"/>
<dbReference type="PANTHER" id="PTHR31645">
    <property type="entry name" value="OLIGOPEPTIDE TRANSPORTER YGL114W-RELATED"/>
    <property type="match status" value="1"/>
</dbReference>
<feature type="region of interest" description="Disordered" evidence="7">
    <location>
        <begin position="213"/>
        <end position="261"/>
    </location>
</feature>
<feature type="transmembrane region" description="Helical" evidence="8">
    <location>
        <begin position="82"/>
        <end position="98"/>
    </location>
</feature>
<evidence type="ECO:0000256" key="7">
    <source>
        <dbReference type="SAM" id="MobiDB-lite"/>
    </source>
</evidence>
<evidence type="ECO:0000313" key="10">
    <source>
        <dbReference type="Proteomes" id="UP000800200"/>
    </source>
</evidence>
<feature type="compositionally biased region" description="Basic and acidic residues" evidence="7">
    <location>
        <begin position="235"/>
        <end position="248"/>
    </location>
</feature>
<feature type="transmembrane region" description="Helical" evidence="8">
    <location>
        <begin position="641"/>
        <end position="659"/>
    </location>
</feature>
<feature type="transmembrane region" description="Helical" evidence="8">
    <location>
        <begin position="465"/>
        <end position="483"/>
    </location>
</feature>
<evidence type="ECO:0000256" key="8">
    <source>
        <dbReference type="SAM" id="Phobius"/>
    </source>
</evidence>
<dbReference type="GO" id="GO:0000329">
    <property type="term" value="C:fungal-type vacuole membrane"/>
    <property type="evidence" value="ECO:0007669"/>
    <property type="project" value="TreeGrafter"/>
</dbReference>
<keyword evidence="4 8" id="KW-0812">Transmembrane</keyword>
<gene>
    <name evidence="9" type="ORF">K469DRAFT_675793</name>
</gene>
<feature type="transmembrane region" description="Helical" evidence="8">
    <location>
        <begin position="367"/>
        <end position="389"/>
    </location>
</feature>
<feature type="transmembrane region" description="Helical" evidence="8">
    <location>
        <begin position="119"/>
        <end position="144"/>
    </location>
</feature>
<feature type="transmembrane region" description="Helical" evidence="8">
    <location>
        <begin position="330"/>
        <end position="347"/>
    </location>
</feature>
<organism evidence="9 10">
    <name type="scientific">Zopfia rhizophila CBS 207.26</name>
    <dbReference type="NCBI Taxonomy" id="1314779"/>
    <lineage>
        <taxon>Eukaryota</taxon>
        <taxon>Fungi</taxon>
        <taxon>Dikarya</taxon>
        <taxon>Ascomycota</taxon>
        <taxon>Pezizomycotina</taxon>
        <taxon>Dothideomycetes</taxon>
        <taxon>Dothideomycetes incertae sedis</taxon>
        <taxon>Zopfiaceae</taxon>
        <taxon>Zopfia</taxon>
    </lineage>
</organism>
<keyword evidence="5 8" id="KW-1133">Transmembrane helix</keyword>
<evidence type="ECO:0000256" key="3">
    <source>
        <dbReference type="ARBA" id="ARBA00022448"/>
    </source>
</evidence>
<name>A0A6A6DJV4_9PEZI</name>
<feature type="transmembrane region" description="Helical" evidence="8">
    <location>
        <begin position="582"/>
        <end position="603"/>
    </location>
</feature>
<evidence type="ECO:0000256" key="6">
    <source>
        <dbReference type="ARBA" id="ARBA00023136"/>
    </source>
</evidence>
<keyword evidence="10" id="KW-1185">Reference proteome</keyword>